<evidence type="ECO:0000313" key="1">
    <source>
        <dbReference type="EMBL" id="MBC8543487.1"/>
    </source>
</evidence>
<dbReference type="AlphaFoldDB" id="A0A926DTK1"/>
<name>A0A926DTK1_9FIRM</name>
<keyword evidence="2" id="KW-1185">Reference proteome</keyword>
<reference evidence="1" key="1">
    <citation type="submission" date="2020-08" db="EMBL/GenBank/DDBJ databases">
        <title>Genome public.</title>
        <authorList>
            <person name="Liu C."/>
            <person name="Sun Q."/>
        </authorList>
    </citation>
    <scope>NUCLEOTIDE SEQUENCE</scope>
    <source>
        <strain evidence="1">NSJ-32</strain>
    </source>
</reference>
<dbReference type="EMBL" id="JACRSQ010000009">
    <property type="protein sequence ID" value="MBC8543487.1"/>
    <property type="molecule type" value="Genomic_DNA"/>
</dbReference>
<sequence length="145" mass="17014">MREEHWVSIALTSHEQYLDLLKKLKGKTAYIVIVQINGEDDEDEIIANANTCMQLIEKRSVNKWLGTKTRGRRAVQFCYRKEDSFFRFLSTYPSFFFNRRDRWGCDEVEYTDFGTDDIAFLDDAQTPLFFTTTHEGYANIVSSIL</sequence>
<organism evidence="1 2">
    <name type="scientific">Bianquea renquensis</name>
    <dbReference type="NCBI Taxonomy" id="2763661"/>
    <lineage>
        <taxon>Bacteria</taxon>
        <taxon>Bacillati</taxon>
        <taxon>Bacillota</taxon>
        <taxon>Clostridia</taxon>
        <taxon>Eubacteriales</taxon>
        <taxon>Bianqueaceae</taxon>
        <taxon>Bianquea</taxon>
    </lineage>
</organism>
<dbReference type="Proteomes" id="UP000657006">
    <property type="component" value="Unassembled WGS sequence"/>
</dbReference>
<accession>A0A926DTK1</accession>
<dbReference type="RefSeq" id="WP_177716282.1">
    <property type="nucleotide sequence ID" value="NZ_JACRSQ010000009.1"/>
</dbReference>
<evidence type="ECO:0000313" key="2">
    <source>
        <dbReference type="Proteomes" id="UP000657006"/>
    </source>
</evidence>
<protein>
    <submittedName>
        <fullName evidence="1">Uncharacterized protein</fullName>
    </submittedName>
</protein>
<comment type="caution">
    <text evidence="1">The sequence shown here is derived from an EMBL/GenBank/DDBJ whole genome shotgun (WGS) entry which is preliminary data.</text>
</comment>
<proteinExistence type="predicted"/>
<gene>
    <name evidence="1" type="ORF">H8730_08010</name>
</gene>